<keyword evidence="2" id="KW-1185">Reference proteome</keyword>
<dbReference type="Proteomes" id="UP001597183">
    <property type="component" value="Unassembled WGS sequence"/>
</dbReference>
<sequence length="173" mass="19492">MPQPDLATVLETVDLFASRDEDWEPAELSAELRRTGWTVYRAGSTPYPSWLEKSGLQVAILHGYEALGEVALQISLEDWAGDWSAPESSSEYVRSVLAGYPAEIEESRRIGRELVAALSRRYPVSAEDHERSDETFAFVFSESWRAGRALLILGIEHLDPDDTPIELNLYVRH</sequence>
<organism evidence="1 2">
    <name type="scientific">Actinoplanes sichuanensis</name>
    <dbReference type="NCBI Taxonomy" id="512349"/>
    <lineage>
        <taxon>Bacteria</taxon>
        <taxon>Bacillati</taxon>
        <taxon>Actinomycetota</taxon>
        <taxon>Actinomycetes</taxon>
        <taxon>Micromonosporales</taxon>
        <taxon>Micromonosporaceae</taxon>
        <taxon>Actinoplanes</taxon>
    </lineage>
</organism>
<protein>
    <submittedName>
        <fullName evidence="1">Uncharacterized protein</fullName>
    </submittedName>
</protein>
<evidence type="ECO:0000313" key="1">
    <source>
        <dbReference type="EMBL" id="MFD1365232.1"/>
    </source>
</evidence>
<reference evidence="2" key="1">
    <citation type="journal article" date="2019" name="Int. J. Syst. Evol. Microbiol.">
        <title>The Global Catalogue of Microorganisms (GCM) 10K type strain sequencing project: providing services to taxonomists for standard genome sequencing and annotation.</title>
        <authorList>
            <consortium name="The Broad Institute Genomics Platform"/>
            <consortium name="The Broad Institute Genome Sequencing Center for Infectious Disease"/>
            <person name="Wu L."/>
            <person name="Ma J."/>
        </authorList>
    </citation>
    <scope>NUCLEOTIDE SEQUENCE [LARGE SCALE GENOMIC DNA]</scope>
    <source>
        <strain evidence="2">CCM 7526</strain>
    </source>
</reference>
<name>A0ABW4A519_9ACTN</name>
<evidence type="ECO:0000313" key="2">
    <source>
        <dbReference type="Proteomes" id="UP001597183"/>
    </source>
</evidence>
<proteinExistence type="predicted"/>
<dbReference type="EMBL" id="JBHTMK010000008">
    <property type="protein sequence ID" value="MFD1365232.1"/>
    <property type="molecule type" value="Genomic_DNA"/>
</dbReference>
<gene>
    <name evidence="1" type="ORF">ACFQ5G_07750</name>
</gene>
<comment type="caution">
    <text evidence="1">The sequence shown here is derived from an EMBL/GenBank/DDBJ whole genome shotgun (WGS) entry which is preliminary data.</text>
</comment>
<dbReference type="RefSeq" id="WP_317795468.1">
    <property type="nucleotide sequence ID" value="NZ_AP028461.1"/>
</dbReference>
<accession>A0ABW4A519</accession>